<protein>
    <submittedName>
        <fullName evidence="2">LAME_0E03818g1_1</fullName>
    </submittedName>
</protein>
<feature type="region of interest" description="Disordered" evidence="1">
    <location>
        <begin position="564"/>
        <end position="594"/>
    </location>
</feature>
<evidence type="ECO:0000313" key="2">
    <source>
        <dbReference type="EMBL" id="SCU89487.1"/>
    </source>
</evidence>
<name>A0A1G4JGM1_9SACH</name>
<evidence type="ECO:0000256" key="1">
    <source>
        <dbReference type="SAM" id="MobiDB-lite"/>
    </source>
</evidence>
<feature type="region of interest" description="Disordered" evidence="1">
    <location>
        <begin position="284"/>
        <end position="316"/>
    </location>
</feature>
<gene>
    <name evidence="2" type="ORF">LAME_0E03818G</name>
</gene>
<feature type="region of interest" description="Disordered" evidence="1">
    <location>
        <begin position="445"/>
        <end position="467"/>
    </location>
</feature>
<reference evidence="3" key="1">
    <citation type="submission" date="2016-03" db="EMBL/GenBank/DDBJ databases">
        <authorList>
            <person name="Devillers Hugo."/>
        </authorList>
    </citation>
    <scope>NUCLEOTIDE SEQUENCE [LARGE SCALE GENOMIC DNA]</scope>
</reference>
<feature type="region of interest" description="Disordered" evidence="1">
    <location>
        <begin position="647"/>
        <end position="671"/>
    </location>
</feature>
<feature type="compositionally biased region" description="Polar residues" evidence="1">
    <location>
        <begin position="582"/>
        <end position="592"/>
    </location>
</feature>
<dbReference type="Proteomes" id="UP000191144">
    <property type="component" value="Chromosome E"/>
</dbReference>
<keyword evidence="3" id="KW-1185">Reference proteome</keyword>
<feature type="compositionally biased region" description="Polar residues" evidence="1">
    <location>
        <begin position="343"/>
        <end position="367"/>
    </location>
</feature>
<evidence type="ECO:0000313" key="3">
    <source>
        <dbReference type="Proteomes" id="UP000191144"/>
    </source>
</evidence>
<accession>A0A1G4JGM1</accession>
<feature type="region of interest" description="Disordered" evidence="1">
    <location>
        <begin position="683"/>
        <end position="708"/>
    </location>
</feature>
<proteinExistence type="predicted"/>
<sequence>MKELSNGKNLASKVLTAKALDLAPPAWEVEPKVKVSREDSLFLISYSDAAVSRLPMVLPSFQEFKVSLYIDIPTIDYYNDQLTHNRLSKINKKFKIHKLRERILASITDFEDSVWDSLLQKSSSSWPVSFTFSVASSGALRYVETIKFLIESCWHRIQNHKEISKYVRAVFRIQVSPTSLIWFKTFLNKDLLARATVHFEVMGNYNMITSSTTPFKEYYTKLTEKFTPQNASRSHISKSSKKAGVLDSIIVVTNSTGVKALLTILSDKPLTSYLSNESLNALHSNALQKKPSKPPEVEPTDSEEEETPLKRDSSSLLNFQNSLLTSNKDKSVKVITAPYTRTNSRLARSRSPNVFPSGRGNMSPNRNMTEEEQEQLEPYEDSEEEEEDDEDDDGDDEDGLSFSVPSRLSRCGSETDFSAKNSLEAESTARRFRSLSLMDPALQAPFAQNGSQSQDAPRLQGQGREEPPTMENIEDEMCSPTANRLNQGCSNIYVHDGHFAEQPISTAPKRARRLPRTKSANNFSVGLIPPEFFSRISSPSSSNSSSNTSLSNLNILPGTFSKLLRTPGDASGGEDEEPNLLDATSQRTSKLSPSRFAVSPLAPHDMNRFALNFKASKPIPISAKALDDEDRLMFGSGNPNDLALEEDAKSNPESVSTLVGRNNGAASESPSLNSFNLRIYADEDSASRPKSHSSSVKPLEPAKPAYKKPKFTLDLYNDEETQSNGGWLLGGFGR</sequence>
<dbReference type="AlphaFoldDB" id="A0A1G4JGM1"/>
<feature type="compositionally biased region" description="Polar residues" evidence="1">
    <location>
        <begin position="415"/>
        <end position="425"/>
    </location>
</feature>
<feature type="compositionally biased region" description="Acidic residues" evidence="1">
    <location>
        <begin position="370"/>
        <end position="399"/>
    </location>
</feature>
<feature type="compositionally biased region" description="Polar residues" evidence="1">
    <location>
        <begin position="446"/>
        <end position="455"/>
    </location>
</feature>
<organism evidence="2 3">
    <name type="scientific">Lachancea meyersii CBS 8951</name>
    <dbReference type="NCBI Taxonomy" id="1266667"/>
    <lineage>
        <taxon>Eukaryota</taxon>
        <taxon>Fungi</taxon>
        <taxon>Dikarya</taxon>
        <taxon>Ascomycota</taxon>
        <taxon>Saccharomycotina</taxon>
        <taxon>Saccharomycetes</taxon>
        <taxon>Saccharomycetales</taxon>
        <taxon>Saccharomycetaceae</taxon>
        <taxon>Lachancea</taxon>
    </lineage>
</organism>
<feature type="compositionally biased region" description="Polar residues" evidence="1">
    <location>
        <begin position="651"/>
        <end position="671"/>
    </location>
</feature>
<dbReference type="OrthoDB" id="4070605at2759"/>
<feature type="region of interest" description="Disordered" evidence="1">
    <location>
        <begin position="343"/>
        <end position="426"/>
    </location>
</feature>
<dbReference type="EMBL" id="LT598481">
    <property type="protein sequence ID" value="SCU89487.1"/>
    <property type="molecule type" value="Genomic_DNA"/>
</dbReference>